<proteinExistence type="predicted"/>
<evidence type="ECO:0000313" key="3">
    <source>
        <dbReference type="EMBL" id="TCS91972.1"/>
    </source>
</evidence>
<comment type="caution">
    <text evidence="3">The sequence shown here is derived from an EMBL/GenBank/DDBJ whole genome shotgun (WGS) entry which is preliminary data.</text>
</comment>
<dbReference type="AlphaFoldDB" id="A0A4R3L3B2"/>
<keyword evidence="4" id="KW-1185">Reference proteome</keyword>
<feature type="signal peptide" evidence="1">
    <location>
        <begin position="1"/>
        <end position="20"/>
    </location>
</feature>
<dbReference type="EMBL" id="SMAF01000043">
    <property type="protein sequence ID" value="TCS91972.1"/>
    <property type="molecule type" value="Genomic_DNA"/>
</dbReference>
<dbReference type="Gene3D" id="2.30.30.40">
    <property type="entry name" value="SH3 Domains"/>
    <property type="match status" value="1"/>
</dbReference>
<feature type="chain" id="PRO_5030099226" evidence="1">
    <location>
        <begin position="21"/>
        <end position="173"/>
    </location>
</feature>
<evidence type="ECO:0000259" key="2">
    <source>
        <dbReference type="Pfam" id="PF08239"/>
    </source>
</evidence>
<dbReference type="RefSeq" id="WP_123520659.1">
    <property type="nucleotide sequence ID" value="NZ_JBHLWF010000066.1"/>
</dbReference>
<dbReference type="Pfam" id="PF08239">
    <property type="entry name" value="SH3_3"/>
    <property type="match status" value="1"/>
</dbReference>
<feature type="domain" description="SH3b" evidence="2">
    <location>
        <begin position="37"/>
        <end position="99"/>
    </location>
</feature>
<evidence type="ECO:0000313" key="4">
    <source>
        <dbReference type="Proteomes" id="UP000294599"/>
    </source>
</evidence>
<dbReference type="InterPro" id="IPR003646">
    <property type="entry name" value="SH3-like_bac-type"/>
</dbReference>
<reference evidence="3 4" key="1">
    <citation type="submission" date="2019-03" db="EMBL/GenBank/DDBJ databases">
        <title>Genomic Encyclopedia of Type Strains, Phase IV (KMG-IV): sequencing the most valuable type-strain genomes for metagenomic binning, comparative biology and taxonomic classification.</title>
        <authorList>
            <person name="Goeker M."/>
        </authorList>
    </citation>
    <scope>NUCLEOTIDE SEQUENCE [LARGE SCALE GENOMIC DNA]</scope>
    <source>
        <strain evidence="3 4">DSM 21944</strain>
    </source>
</reference>
<evidence type="ECO:0000256" key="1">
    <source>
        <dbReference type="SAM" id="SignalP"/>
    </source>
</evidence>
<keyword evidence="1" id="KW-0732">Signal</keyword>
<accession>A0A4R3L3B2</accession>
<name>A0A4R3L3B2_9GAMM</name>
<organism evidence="3 4">
    <name type="scientific">Pseudofulvimonas gallinarii</name>
    <dbReference type="NCBI Taxonomy" id="634155"/>
    <lineage>
        <taxon>Bacteria</taxon>
        <taxon>Pseudomonadati</taxon>
        <taxon>Pseudomonadota</taxon>
        <taxon>Gammaproteobacteria</taxon>
        <taxon>Lysobacterales</taxon>
        <taxon>Rhodanobacteraceae</taxon>
        <taxon>Pseudofulvimonas</taxon>
    </lineage>
</organism>
<protein>
    <submittedName>
        <fullName evidence="3">SH3 domain-containing protein</fullName>
    </submittedName>
</protein>
<dbReference type="Proteomes" id="UP000294599">
    <property type="component" value="Unassembled WGS sequence"/>
</dbReference>
<dbReference type="OrthoDB" id="3210860at2"/>
<sequence length="173" mass="18344">MKTFVLCSILLAACTTPALAQAETACEMAAFVANTDSGVRIRAEADLKAPIVGRLPANAGGTLVFIQGARNGWLKVTSAIDASKTRVFTGTGWIHAPLLAVRTFSRDDSLVDYHASPDRQSDALGSLRAELDVNLLGCSGDWVKVAVPMRGGADTEGWLPYGAWCGSPWEDCM</sequence>
<gene>
    <name evidence="3" type="ORF">EDC25_14310</name>
</gene>